<dbReference type="AlphaFoldDB" id="A0A1Y6CLY4"/>
<gene>
    <name evidence="1" type="ORF">SAMN05428998_13153</name>
</gene>
<accession>A0A1Y6CLY4</accession>
<protein>
    <recommendedName>
        <fullName evidence="3">DUF1127 domain-containing protein</fullName>
    </recommendedName>
</protein>
<evidence type="ECO:0008006" key="3">
    <source>
        <dbReference type="Google" id="ProtNLM"/>
    </source>
</evidence>
<dbReference type="Proteomes" id="UP000192917">
    <property type="component" value="Unassembled WGS sequence"/>
</dbReference>
<name>A0A1Y6CLY4_9PROT</name>
<evidence type="ECO:0000313" key="1">
    <source>
        <dbReference type="EMBL" id="SMF72664.1"/>
    </source>
</evidence>
<proteinExistence type="predicted"/>
<reference evidence="1 2" key="1">
    <citation type="submission" date="2017-04" db="EMBL/GenBank/DDBJ databases">
        <authorList>
            <person name="Afonso C.L."/>
            <person name="Miller P.J."/>
            <person name="Scott M.A."/>
            <person name="Spackman E."/>
            <person name="Goraichik I."/>
            <person name="Dimitrov K.M."/>
            <person name="Suarez D.L."/>
            <person name="Swayne D.E."/>
        </authorList>
    </citation>
    <scope>NUCLEOTIDE SEQUENCE [LARGE SCALE GENOMIC DNA]</scope>
    <source>
        <strain evidence="1 2">USBA 355</strain>
    </source>
</reference>
<keyword evidence="2" id="KW-1185">Reference proteome</keyword>
<dbReference type="EMBL" id="FWZX01000031">
    <property type="protein sequence ID" value="SMF72664.1"/>
    <property type="molecule type" value="Genomic_DNA"/>
</dbReference>
<evidence type="ECO:0000313" key="2">
    <source>
        <dbReference type="Proteomes" id="UP000192917"/>
    </source>
</evidence>
<dbReference type="STRING" id="560819.SAMN05428998_13153"/>
<sequence>MASDSFTADSTMPGLSGRDLGRRVLALFGRGDAAENSREVALRSLAGLDRRVLRDIGLDRDAA</sequence>
<dbReference type="RefSeq" id="WP_085125702.1">
    <property type="nucleotide sequence ID" value="NZ_FWZX01000031.1"/>
</dbReference>
<organism evidence="1 2">
    <name type="scientific">Tistlia consotensis USBA 355</name>
    <dbReference type="NCBI Taxonomy" id="560819"/>
    <lineage>
        <taxon>Bacteria</taxon>
        <taxon>Pseudomonadati</taxon>
        <taxon>Pseudomonadota</taxon>
        <taxon>Alphaproteobacteria</taxon>
        <taxon>Rhodospirillales</taxon>
        <taxon>Rhodovibrionaceae</taxon>
        <taxon>Tistlia</taxon>
    </lineage>
</organism>